<evidence type="ECO:0000313" key="1">
    <source>
        <dbReference type="EMBL" id="KAH8517662.1"/>
    </source>
</evidence>
<dbReference type="GO" id="GO:0007143">
    <property type="term" value="P:female meiotic nuclear division"/>
    <property type="evidence" value="ECO:0007669"/>
    <property type="project" value="InterPro"/>
</dbReference>
<comment type="caution">
    <text evidence="1">The sequence shown here is derived from an EMBL/GenBank/DDBJ whole genome shotgun (WGS) entry which is preliminary data.</text>
</comment>
<dbReference type="EMBL" id="JACEGQ020000002">
    <property type="protein sequence ID" value="KAH8517662.1"/>
    <property type="molecule type" value="Genomic_DNA"/>
</dbReference>
<accession>A0A8T2ZLH5</accession>
<dbReference type="PANTHER" id="PTHR33385:SF4">
    <property type="entry name" value="PROTEIN XRI1"/>
    <property type="match status" value="1"/>
</dbReference>
<sequence length="335" mass="37985">MVVVSEKREEKAMDYNNDKQIYLKKIMINVIIWAKRSKRCGNGERWGWQGEDYCFQKDAAAVDVSQRLWNEVTLNGEDLSYMLDETTPVKACADLAYHVNHDDNMNKEPEERRETCFQFKRRRLQFDTHLADSPFCDEDLTSVFLKSNETEESLEEVFPQASQWDSGYQDMSASCYNGLDPSSDPWIADCFNDSGMHFSPNDMNFPGASDIQIDISDFCNDPPEFEASTVQKCVPRTPRNVVFKGTKSFIQTPTKLATSVAYPFAFIKPCGVHGDVTLNEINQRIRTPPPSKSKQKDEDPVVYPMSAFSGKPVVGKTKIRTEGGKGSITIMRTKG</sequence>
<dbReference type="AlphaFoldDB" id="A0A8T2ZLH5"/>
<dbReference type="GO" id="GO:0007140">
    <property type="term" value="P:male meiotic nuclear division"/>
    <property type="evidence" value="ECO:0007669"/>
    <property type="project" value="InterPro"/>
</dbReference>
<reference evidence="1" key="1">
    <citation type="journal article" date="2021" name="J. Hered.">
        <title>Genome Assembly of Salicaceae Populus deltoides (Eastern Cottonwood) I-69 Based on Nanopore Sequencing and Hi-C Technologies.</title>
        <authorList>
            <person name="Bai S."/>
            <person name="Wu H."/>
            <person name="Zhang J."/>
            <person name="Pan Z."/>
            <person name="Zhao W."/>
            <person name="Li Z."/>
            <person name="Tong C."/>
        </authorList>
    </citation>
    <scope>NUCLEOTIDE SEQUENCE</scope>
    <source>
        <tissue evidence="1">Leaf</tissue>
    </source>
</reference>
<protein>
    <recommendedName>
        <fullName evidence="3">Protein XRI1</fullName>
    </recommendedName>
</protein>
<name>A0A8T2ZLH5_POPDE</name>
<dbReference type="Proteomes" id="UP000807159">
    <property type="component" value="Chromosome 2"/>
</dbReference>
<evidence type="ECO:0008006" key="3">
    <source>
        <dbReference type="Google" id="ProtNLM"/>
    </source>
</evidence>
<organism evidence="1 2">
    <name type="scientific">Populus deltoides</name>
    <name type="common">Eastern poplar</name>
    <name type="synonym">Eastern cottonwood</name>
    <dbReference type="NCBI Taxonomy" id="3696"/>
    <lineage>
        <taxon>Eukaryota</taxon>
        <taxon>Viridiplantae</taxon>
        <taxon>Streptophyta</taxon>
        <taxon>Embryophyta</taxon>
        <taxon>Tracheophyta</taxon>
        <taxon>Spermatophyta</taxon>
        <taxon>Magnoliopsida</taxon>
        <taxon>eudicotyledons</taxon>
        <taxon>Gunneridae</taxon>
        <taxon>Pentapetalae</taxon>
        <taxon>rosids</taxon>
        <taxon>fabids</taxon>
        <taxon>Malpighiales</taxon>
        <taxon>Salicaceae</taxon>
        <taxon>Saliceae</taxon>
        <taxon>Populus</taxon>
    </lineage>
</organism>
<dbReference type="InterPro" id="IPR039933">
    <property type="entry name" value="XRI1"/>
</dbReference>
<keyword evidence="2" id="KW-1185">Reference proteome</keyword>
<dbReference type="PANTHER" id="PTHR33385">
    <property type="entry name" value="PROTEIN XRI1"/>
    <property type="match status" value="1"/>
</dbReference>
<evidence type="ECO:0000313" key="2">
    <source>
        <dbReference type="Proteomes" id="UP000807159"/>
    </source>
</evidence>
<gene>
    <name evidence="1" type="ORF">H0E87_005547</name>
</gene>
<proteinExistence type="predicted"/>